<dbReference type="GO" id="GO:0005838">
    <property type="term" value="C:proteasome regulatory particle"/>
    <property type="evidence" value="ECO:0007669"/>
    <property type="project" value="InterPro"/>
</dbReference>
<evidence type="ECO:0000313" key="3">
    <source>
        <dbReference type="EMBL" id="ONM30620.1"/>
    </source>
</evidence>
<dbReference type="PANTHER" id="PTHR12387">
    <property type="entry name" value="26S PROTEASOME NON-ATPASE REGULATORY SUBUNIT 8"/>
    <property type="match status" value="1"/>
</dbReference>
<dbReference type="ExpressionAtlas" id="A0A1D6MNC2">
    <property type="expression patterns" value="baseline and differential"/>
</dbReference>
<dbReference type="EMBL" id="CM007649">
    <property type="protein sequence ID" value="ONM30620.1"/>
    <property type="molecule type" value="Genomic_DNA"/>
</dbReference>
<name>A0A1D6MNC2_MAIZE</name>
<gene>
    <name evidence="3" type="ORF">ZEAMMB73_Zm00001d040137</name>
</gene>
<dbReference type="InParanoid" id="A0A1D6MNC2"/>
<dbReference type="OMA" id="MESQPCK"/>
<dbReference type="InterPro" id="IPR000717">
    <property type="entry name" value="PCI_dom"/>
</dbReference>
<dbReference type="PaxDb" id="4577-GRMZM2G367216_P01"/>
<organism evidence="3">
    <name type="scientific">Zea mays</name>
    <name type="common">Maize</name>
    <dbReference type="NCBI Taxonomy" id="4577"/>
    <lineage>
        <taxon>Eukaryota</taxon>
        <taxon>Viridiplantae</taxon>
        <taxon>Streptophyta</taxon>
        <taxon>Embryophyta</taxon>
        <taxon>Tracheophyta</taxon>
        <taxon>Spermatophyta</taxon>
        <taxon>Magnoliopsida</taxon>
        <taxon>Liliopsida</taxon>
        <taxon>Poales</taxon>
        <taxon>Poaceae</taxon>
        <taxon>PACMAD clade</taxon>
        <taxon>Panicoideae</taxon>
        <taxon>Andropogonodae</taxon>
        <taxon>Andropogoneae</taxon>
        <taxon>Tripsacinae</taxon>
        <taxon>Zea</taxon>
    </lineage>
</organism>
<dbReference type="AlphaFoldDB" id="A0A1D6MNC2"/>
<protein>
    <submittedName>
        <fullName evidence="3">26S proteasome non-ATPase regulatory subunit 8 homolog A</fullName>
    </submittedName>
</protein>
<dbReference type="STRING" id="4577.A0A1D6MNC2"/>
<keyword evidence="2 3" id="KW-0647">Proteasome</keyword>
<proteinExistence type="inferred from homology"/>
<dbReference type="PROSITE" id="PS50250">
    <property type="entry name" value="PCI"/>
    <property type="match status" value="1"/>
</dbReference>
<dbReference type="SMR" id="A0A1D6MNC2"/>
<dbReference type="GO" id="GO:0006508">
    <property type="term" value="P:proteolysis"/>
    <property type="evidence" value="ECO:0007669"/>
    <property type="project" value="InterPro"/>
</dbReference>
<dbReference type="Gene3D" id="1.25.40.990">
    <property type="match status" value="1"/>
</dbReference>
<dbReference type="PANTHER" id="PTHR12387:SF0">
    <property type="entry name" value="26S PROTEASOME NON-ATPASE REGULATORY SUBUNIT 8"/>
    <property type="match status" value="1"/>
</dbReference>
<comment type="similarity">
    <text evidence="1">Belongs to the proteasome subunit S14 family.</text>
</comment>
<dbReference type="InterPro" id="IPR033464">
    <property type="entry name" value="CSN8_PSD8_EIF3K"/>
</dbReference>
<evidence type="ECO:0000256" key="2">
    <source>
        <dbReference type="ARBA" id="ARBA00022942"/>
    </source>
</evidence>
<sequence>MPSGYFLGTRQDCIMLNIVNLIPSDIYLCSGIVPPSPEEYPILRLSLLRLLIHNRIAEFHTELELLPVKALEHPCSKHAVELKHSFMEGVYNRVLRVWQAVPHETYVYVMDLIAKTARDEIARYSEKGYDSLYVSDEKQMLMFISDQDLHD</sequence>
<dbReference type="eggNOG" id="KOG3151">
    <property type="taxonomic scope" value="Eukaryota"/>
</dbReference>
<reference evidence="3" key="1">
    <citation type="submission" date="2015-12" db="EMBL/GenBank/DDBJ databases">
        <title>Update maize B73 reference genome by single molecule sequencing technologies.</title>
        <authorList>
            <consortium name="Maize Genome Sequencing Project"/>
            <person name="Ware D."/>
        </authorList>
    </citation>
    <scope>NUCLEOTIDE SEQUENCE [LARGE SCALE GENOMIC DNA]</scope>
    <source>
        <tissue evidence="3">Seedling</tissue>
    </source>
</reference>
<evidence type="ECO:0000256" key="1">
    <source>
        <dbReference type="ARBA" id="ARBA00009627"/>
    </source>
</evidence>
<dbReference type="Pfam" id="PF10075">
    <property type="entry name" value="CSN8_PSD8_EIF3K"/>
    <property type="match status" value="1"/>
</dbReference>
<dbReference type="InterPro" id="IPR006746">
    <property type="entry name" value="26S_Psome_Rpn12"/>
</dbReference>
<accession>A0A1D6MNC2</accession>